<evidence type="ECO:0000313" key="1">
    <source>
        <dbReference type="EMBL" id="MBM3282575.1"/>
    </source>
</evidence>
<sequence>MNLPAGVVRVLGKSVKSFDSKKELEDLSSSSFSGYVVETLFGDLGLEESALVFRQGQGLGCVYEYYGAKQTLLGDDALVHIMNAYSAEHGVLDIVDLSVQQVDLVTAFSPALKLTKPISRGQFKSLVKDSFDANLSKSVGPARVADSLSKESLFKKFGLAGIDGGK</sequence>
<protein>
    <submittedName>
        <fullName evidence="1">DUF2226 domain-containing protein</fullName>
    </submittedName>
</protein>
<reference evidence="1" key="1">
    <citation type="submission" date="2019-03" db="EMBL/GenBank/DDBJ databases">
        <title>Lake Tanganyika Metagenome-Assembled Genomes (MAGs).</title>
        <authorList>
            <person name="Tran P."/>
        </authorList>
    </citation>
    <scope>NUCLEOTIDE SEQUENCE</scope>
    <source>
        <strain evidence="1">M_DeepCast_50m_m2_156</strain>
    </source>
</reference>
<comment type="caution">
    <text evidence="1">The sequence shown here is derived from an EMBL/GenBank/DDBJ whole genome shotgun (WGS) entry which is preliminary data.</text>
</comment>
<dbReference type="Proteomes" id="UP000774699">
    <property type="component" value="Unassembled WGS sequence"/>
</dbReference>
<dbReference type="InterPro" id="IPR019249">
    <property type="entry name" value="DUF2226"/>
</dbReference>
<gene>
    <name evidence="1" type="ORF">FJY86_04540</name>
</gene>
<organism evidence="1 2">
    <name type="scientific">Candidatus Iainarchaeum sp</name>
    <dbReference type="NCBI Taxonomy" id="3101447"/>
    <lineage>
        <taxon>Archaea</taxon>
        <taxon>Candidatus Iainarchaeota</taxon>
        <taxon>Candidatus Iainarchaeia</taxon>
        <taxon>Candidatus Iainarchaeales</taxon>
        <taxon>Candidatus Iainarchaeaceae</taxon>
        <taxon>Candidatus Iainarchaeum</taxon>
    </lineage>
</organism>
<evidence type="ECO:0000313" key="2">
    <source>
        <dbReference type="Proteomes" id="UP000774699"/>
    </source>
</evidence>
<dbReference type="EMBL" id="VGJJ01000048">
    <property type="protein sequence ID" value="MBM3282575.1"/>
    <property type="molecule type" value="Genomic_DNA"/>
</dbReference>
<proteinExistence type="predicted"/>
<name>A0A8T4CBS3_9ARCH</name>
<accession>A0A8T4CBS3</accession>
<dbReference type="AlphaFoldDB" id="A0A8T4CBS3"/>
<dbReference type="Pfam" id="PF09987">
    <property type="entry name" value="DUF2226"/>
    <property type="match status" value="1"/>
</dbReference>